<evidence type="ECO:0000313" key="1">
    <source>
        <dbReference type="Proteomes" id="UP000887576"/>
    </source>
</evidence>
<organism evidence="1 2">
    <name type="scientific">Panagrolaimus sp. JU765</name>
    <dbReference type="NCBI Taxonomy" id="591449"/>
    <lineage>
        <taxon>Eukaryota</taxon>
        <taxon>Metazoa</taxon>
        <taxon>Ecdysozoa</taxon>
        <taxon>Nematoda</taxon>
        <taxon>Chromadorea</taxon>
        <taxon>Rhabditida</taxon>
        <taxon>Tylenchina</taxon>
        <taxon>Panagrolaimomorpha</taxon>
        <taxon>Panagrolaimoidea</taxon>
        <taxon>Panagrolaimidae</taxon>
        <taxon>Panagrolaimus</taxon>
    </lineage>
</organism>
<accession>A0AC34RDA5</accession>
<protein>
    <submittedName>
        <fullName evidence="2">TAR DNA-binding protein 43 N-terminal domain-containing protein</fullName>
    </submittedName>
</protein>
<evidence type="ECO:0000313" key="2">
    <source>
        <dbReference type="WBParaSite" id="JU765_v2.g5689.t1"/>
    </source>
</evidence>
<sequence length="427" mass="49176">MGTIKQEVEATDDIEVLWVAKKEIQAIPVYDGHEACEIPLTNNQIELKYLQQAFPEAEGLKFTVKDRIPKILKLVDGCFERPSTGWESGNLTVVRRNIPNMNNIVNPRSEGGSLPIMATAQDFLGQSEHWIRTNRSEETFQFPSYSPVYGNVLPGAFTSSISPQPPMVAHSHVFTSAIPLKAVPETANSPNVSRGSSRASSHCPEVRNSDPEPVPLEKKLVEEKDLVSSRENDEDFKKSNSRGKRQRNDSMINRSIPTKRSRSDTKDNGNQHESIHRGKHFDEIEKQDCRPRSNNPTKEDLIKHFGESYEKILKLPAFEKPENVYKIDIYFEEFKNRFFTNLRRSILQFGIFKPGFLWKLCKIVQSNQHVERLVDGSHKTCKICNRTLTMKHLFHLEHIVKYQEKWEVDPPHIIEIFKHIESENVKY</sequence>
<name>A0AC34RDA5_9BILA</name>
<proteinExistence type="predicted"/>
<reference evidence="2" key="1">
    <citation type="submission" date="2022-11" db="UniProtKB">
        <authorList>
            <consortium name="WormBaseParasite"/>
        </authorList>
    </citation>
    <scope>IDENTIFICATION</scope>
</reference>
<dbReference type="WBParaSite" id="JU765_v2.g5689.t1">
    <property type="protein sequence ID" value="JU765_v2.g5689.t1"/>
    <property type="gene ID" value="JU765_v2.g5689"/>
</dbReference>
<dbReference type="Proteomes" id="UP000887576">
    <property type="component" value="Unplaced"/>
</dbReference>